<dbReference type="Pfam" id="PF08220">
    <property type="entry name" value="HTH_DeoR"/>
    <property type="match status" value="1"/>
</dbReference>
<dbReference type="Pfam" id="PF00455">
    <property type="entry name" value="DeoRC"/>
    <property type="match status" value="1"/>
</dbReference>
<dbReference type="InterPro" id="IPR001034">
    <property type="entry name" value="DeoR_HTH"/>
</dbReference>
<dbReference type="SUPFAM" id="SSF100950">
    <property type="entry name" value="NagB/RpiA/CoA transferase-like"/>
    <property type="match status" value="1"/>
</dbReference>
<keyword evidence="1" id="KW-0805">Transcription regulation</keyword>
<dbReference type="Proteomes" id="UP000447876">
    <property type="component" value="Unassembled WGS sequence"/>
</dbReference>
<evidence type="ECO:0000259" key="4">
    <source>
        <dbReference type="PROSITE" id="PS51000"/>
    </source>
</evidence>
<reference evidence="5 6" key="1">
    <citation type="submission" date="2019-11" db="EMBL/GenBank/DDBJ databases">
        <title>Draft genome sequences of five Paenibacillus species of dairy origin.</title>
        <authorList>
            <person name="Olajide A.M."/>
            <person name="Chen S."/>
            <person name="Lapointe G."/>
        </authorList>
    </citation>
    <scope>NUCLEOTIDE SEQUENCE [LARGE SCALE GENOMIC DNA]</scope>
    <source>
        <strain evidence="5 6">12CR55</strain>
    </source>
</reference>
<dbReference type="PANTHER" id="PTHR30363">
    <property type="entry name" value="HTH-TYPE TRANSCRIPTIONAL REGULATOR SRLR-RELATED"/>
    <property type="match status" value="1"/>
</dbReference>
<dbReference type="SMART" id="SM00420">
    <property type="entry name" value="HTH_DEOR"/>
    <property type="match status" value="1"/>
</dbReference>
<proteinExistence type="predicted"/>
<evidence type="ECO:0000256" key="1">
    <source>
        <dbReference type="ARBA" id="ARBA00023015"/>
    </source>
</evidence>
<dbReference type="InterPro" id="IPR037171">
    <property type="entry name" value="NagB/RpiA_transferase-like"/>
</dbReference>
<keyword evidence="2" id="KW-0238">DNA-binding</keyword>
<evidence type="ECO:0000256" key="3">
    <source>
        <dbReference type="ARBA" id="ARBA00023163"/>
    </source>
</evidence>
<name>A0A7X2Z4X4_9BACL</name>
<dbReference type="GO" id="GO:0003677">
    <property type="term" value="F:DNA binding"/>
    <property type="evidence" value="ECO:0007669"/>
    <property type="project" value="UniProtKB-KW"/>
</dbReference>
<dbReference type="InterPro" id="IPR018356">
    <property type="entry name" value="Tscrpt_reg_HTH_DeoR_CS"/>
</dbReference>
<feature type="domain" description="HTH deoR-type" evidence="4">
    <location>
        <begin position="3"/>
        <end position="58"/>
    </location>
</feature>
<dbReference type="PRINTS" id="PR00037">
    <property type="entry name" value="HTHLACR"/>
</dbReference>
<accession>A0A7X2Z4X4</accession>
<evidence type="ECO:0000313" key="6">
    <source>
        <dbReference type="Proteomes" id="UP000447876"/>
    </source>
</evidence>
<dbReference type="GO" id="GO:0003700">
    <property type="term" value="F:DNA-binding transcription factor activity"/>
    <property type="evidence" value="ECO:0007669"/>
    <property type="project" value="InterPro"/>
</dbReference>
<dbReference type="SMART" id="SM01134">
    <property type="entry name" value="DeoRC"/>
    <property type="match status" value="1"/>
</dbReference>
<gene>
    <name evidence="5" type="ORF">GNP95_22060</name>
</gene>
<evidence type="ECO:0000256" key="2">
    <source>
        <dbReference type="ARBA" id="ARBA00023125"/>
    </source>
</evidence>
<dbReference type="PROSITE" id="PS51000">
    <property type="entry name" value="HTH_DEOR_2"/>
    <property type="match status" value="1"/>
</dbReference>
<keyword evidence="3" id="KW-0804">Transcription</keyword>
<comment type="caution">
    <text evidence="5">The sequence shown here is derived from an EMBL/GenBank/DDBJ whole genome shotgun (WGS) entry which is preliminary data.</text>
</comment>
<dbReference type="SUPFAM" id="SSF46785">
    <property type="entry name" value="Winged helix' DNA-binding domain"/>
    <property type="match status" value="1"/>
</dbReference>
<dbReference type="PROSITE" id="PS00894">
    <property type="entry name" value="HTH_DEOR_1"/>
    <property type="match status" value="1"/>
</dbReference>
<dbReference type="Gene3D" id="1.10.10.10">
    <property type="entry name" value="Winged helix-like DNA-binding domain superfamily/Winged helix DNA-binding domain"/>
    <property type="match status" value="1"/>
</dbReference>
<dbReference type="InterPro" id="IPR050313">
    <property type="entry name" value="Carb_Metab_HTH_regulators"/>
</dbReference>
<dbReference type="OrthoDB" id="9798651at2"/>
<dbReference type="InterPro" id="IPR036388">
    <property type="entry name" value="WH-like_DNA-bd_sf"/>
</dbReference>
<sequence>MNSRRRRNEILEEVRRNGSVLVENLVDQYQLSVETIRRDLRILHEKGLVRRNYGGAERREKTTWEMPYTQRINYNLEQKEAIAREAIHLLEDGDSVFLDGNTTGLAVSRLIPADKELVIGTNSIMVAFNLVQKNSRSQVFMVGGEVDQSGLTSGHRLHQELKQYRFDKAMFSCAGVMQQGLYFSKVEPQSVAQRLSDQARQLILLADSSKMNQSAFLFGMEVKRISVLITDDGISLPFLEKLREMIQKVIVVKMEEQKRV</sequence>
<dbReference type="EMBL" id="WNZW01000014">
    <property type="protein sequence ID" value="MUG47642.1"/>
    <property type="molecule type" value="Genomic_DNA"/>
</dbReference>
<dbReference type="AlphaFoldDB" id="A0A7X2Z4X4"/>
<protein>
    <submittedName>
        <fullName evidence="5">DeoR family transcriptional regulator</fullName>
    </submittedName>
</protein>
<dbReference type="RefSeq" id="WP_155613015.1">
    <property type="nucleotide sequence ID" value="NZ_WNZW01000014.1"/>
</dbReference>
<dbReference type="InterPro" id="IPR036390">
    <property type="entry name" value="WH_DNA-bd_sf"/>
</dbReference>
<evidence type="ECO:0000313" key="5">
    <source>
        <dbReference type="EMBL" id="MUG47642.1"/>
    </source>
</evidence>
<dbReference type="PANTHER" id="PTHR30363:SF44">
    <property type="entry name" value="AGA OPERON TRANSCRIPTIONAL REPRESSOR-RELATED"/>
    <property type="match status" value="1"/>
</dbReference>
<dbReference type="InterPro" id="IPR014036">
    <property type="entry name" value="DeoR-like_C"/>
</dbReference>
<organism evidence="5 6">
    <name type="scientific">Paenibacillus woosongensis</name>
    <dbReference type="NCBI Taxonomy" id="307580"/>
    <lineage>
        <taxon>Bacteria</taxon>
        <taxon>Bacillati</taxon>
        <taxon>Bacillota</taxon>
        <taxon>Bacilli</taxon>
        <taxon>Bacillales</taxon>
        <taxon>Paenibacillaceae</taxon>
        <taxon>Paenibacillus</taxon>
    </lineage>
</organism>